<dbReference type="GO" id="GO:0005737">
    <property type="term" value="C:cytoplasm"/>
    <property type="evidence" value="ECO:0007669"/>
    <property type="project" value="UniProtKB-SubCell"/>
</dbReference>
<dbReference type="PANTHER" id="PTHR13108:SF9">
    <property type="entry name" value="CONDENSIN COMPLEX SUBUNIT 2"/>
    <property type="match status" value="1"/>
</dbReference>
<dbReference type="Pfam" id="PF05786">
    <property type="entry name" value="Cnd2"/>
    <property type="match status" value="1"/>
</dbReference>
<dbReference type="GO" id="GO:0003682">
    <property type="term" value="F:chromatin binding"/>
    <property type="evidence" value="ECO:0007669"/>
    <property type="project" value="TreeGrafter"/>
</dbReference>
<feature type="compositionally biased region" description="Acidic residues" evidence="11">
    <location>
        <begin position="181"/>
        <end position="196"/>
    </location>
</feature>
<evidence type="ECO:0000256" key="5">
    <source>
        <dbReference type="ARBA" id="ARBA00022454"/>
    </source>
</evidence>
<feature type="region of interest" description="Disordered" evidence="11">
    <location>
        <begin position="1"/>
        <end position="93"/>
    </location>
</feature>
<keyword evidence="6" id="KW-0963">Cytoplasm</keyword>
<dbReference type="GO" id="GO:0007076">
    <property type="term" value="P:mitotic chromosome condensation"/>
    <property type="evidence" value="ECO:0007669"/>
    <property type="project" value="InterPro"/>
</dbReference>
<keyword evidence="10" id="KW-0131">Cell cycle</keyword>
<dbReference type="GO" id="GO:0051301">
    <property type="term" value="P:cell division"/>
    <property type="evidence" value="ECO:0007669"/>
    <property type="project" value="UniProtKB-KW"/>
</dbReference>
<evidence type="ECO:0000256" key="1">
    <source>
        <dbReference type="ARBA" id="ARBA00004286"/>
    </source>
</evidence>
<feature type="compositionally biased region" description="Basic and acidic residues" evidence="11">
    <location>
        <begin position="197"/>
        <end position="214"/>
    </location>
</feature>
<feature type="compositionally biased region" description="Polar residues" evidence="11">
    <location>
        <begin position="70"/>
        <end position="79"/>
    </location>
</feature>
<keyword evidence="7" id="KW-0132">Cell division</keyword>
<dbReference type="GO" id="GO:0000796">
    <property type="term" value="C:condensin complex"/>
    <property type="evidence" value="ECO:0007669"/>
    <property type="project" value="InterPro"/>
</dbReference>
<evidence type="ECO:0000256" key="9">
    <source>
        <dbReference type="ARBA" id="ARBA00023067"/>
    </source>
</evidence>
<proteinExistence type="inferred from homology"/>
<reference evidence="13" key="2">
    <citation type="submission" date="2023-11" db="UniProtKB">
        <authorList>
            <consortium name="WormBaseParasite"/>
        </authorList>
    </citation>
    <scope>IDENTIFICATION</scope>
</reference>
<name>A0AA85FMF6_9TREM</name>
<evidence type="ECO:0000256" key="8">
    <source>
        <dbReference type="ARBA" id="ARBA00022776"/>
    </source>
</evidence>
<dbReference type="PIRSF" id="PIRSF017126">
    <property type="entry name" value="Condensin_H"/>
    <property type="match status" value="1"/>
</dbReference>
<comment type="similarity">
    <text evidence="3">Belongs to the CND2 (condensin subunit 2) family.</text>
</comment>
<sequence>MLLSESRANLFDSFKADSPGDEFSKPKKCLKSGSSPQKSLNMVILQDENDDDDERLARRKSRLLEPHPASVNSPGANSTAARRRADAAAPRGIPQAQIGEHYGNCIRLAAENKITAKNAFNLHLIDYMSEMIKKEDFASFQIASSSLDAGAKIYAGRVDAVHQETYQVLTGLGRSGNPQNEDNESNADNVDDDDDDDKTHSHSKPEQKKKTAAHRDIIHKQLNKIRIKTLADKIDVDPLFQHQTAAYDEGGTAELRLNQLSTANASCELILDSSTPVMLRTLTTTQPITPMNVTNVTEFLSSMLARSLNQLSICSTLQNFRFTDWDLNKNSFDSNSQMNWDANSQPISLLNQDNNDDGDDNGLNPFPVQDDSFCDNIHEDINLDPVFETGVQVEVNGSSAEAVNNNIGSDNLLANIPVTENTTATNTTTTTADGELFVSCLKNMLDKQYEHFGKLNDHLLGMWAGPEHWRKKAKRPKLDGAVKLNEDNPEKNFEHEPGENEMGIVDKVIISRKMTKSKRDKAQRISYAETIKPSENRTRSGRLSRRDWLKNVLSSGVENSTASNSTIFKETYRQKANRQMNMLPSEWSDSRQTLYQLVNRDVILRPNILLDGRNLTNCNNITSENADYMVGTNELCAVLNVGSADQPVDNGYEDADGGLDQLRNHQDDDDDDDDAIIPFECAFTQNTGYNDGELTDMELISQPNKVARIEIGYARTAKMINVQRLKCAMWGFLEHTVPHVGLNIPSQSPLSVASTTSAPDANSLVDDQTSLNVNENQQQYPMNEDVIESDSGRTSYLPKVHGARGFSEVIDNLSGRISWQMAKELSISIALNCLLHLSNEKQLYLENVDSFSDIYISQGLPSFELKHLETYANTCDNGDIISGTKSKSNNQKRNKTQHMQSFIWSVISKHFKTDYKRSCFYE</sequence>
<keyword evidence="12" id="KW-1185">Reference proteome</keyword>
<evidence type="ECO:0000313" key="13">
    <source>
        <dbReference type="WBParaSite" id="SRDH1_53410.1"/>
    </source>
</evidence>
<dbReference type="AlphaFoldDB" id="A0AA85FMF6"/>
<keyword evidence="8" id="KW-0498">Mitosis</keyword>
<evidence type="ECO:0000256" key="2">
    <source>
        <dbReference type="ARBA" id="ARBA00004496"/>
    </source>
</evidence>
<dbReference type="PANTHER" id="PTHR13108">
    <property type="entry name" value="CONDENSIN COMPLEX SUBUNIT 2"/>
    <property type="match status" value="1"/>
</dbReference>
<feature type="region of interest" description="Disordered" evidence="11">
    <location>
        <begin position="171"/>
        <end position="214"/>
    </location>
</feature>
<keyword evidence="5" id="KW-0158">Chromosome</keyword>
<evidence type="ECO:0000256" key="10">
    <source>
        <dbReference type="ARBA" id="ARBA00023306"/>
    </source>
</evidence>
<keyword evidence="9" id="KW-0226">DNA condensation</keyword>
<evidence type="ECO:0000313" key="12">
    <source>
        <dbReference type="Proteomes" id="UP000050792"/>
    </source>
</evidence>
<evidence type="ECO:0000256" key="6">
    <source>
        <dbReference type="ARBA" id="ARBA00022490"/>
    </source>
</evidence>
<comment type="subcellular location">
    <subcellularLocation>
        <location evidence="1">Chromosome</location>
    </subcellularLocation>
    <subcellularLocation>
        <location evidence="2">Cytoplasm</location>
    </subcellularLocation>
</comment>
<evidence type="ECO:0000256" key="11">
    <source>
        <dbReference type="SAM" id="MobiDB-lite"/>
    </source>
</evidence>
<dbReference type="InterPro" id="IPR022816">
    <property type="entry name" value="Condensin_barren_su2"/>
</dbReference>
<accession>A0AA85FMF6</accession>
<evidence type="ECO:0000256" key="3">
    <source>
        <dbReference type="ARBA" id="ARBA00009471"/>
    </source>
</evidence>
<evidence type="ECO:0000256" key="7">
    <source>
        <dbReference type="ARBA" id="ARBA00022618"/>
    </source>
</evidence>
<dbReference type="Proteomes" id="UP000050792">
    <property type="component" value="Unassembled WGS sequence"/>
</dbReference>
<evidence type="ECO:0000256" key="4">
    <source>
        <dbReference type="ARBA" id="ARBA00016065"/>
    </source>
</evidence>
<organism evidence="12 13">
    <name type="scientific">Schistosoma rodhaini</name>
    <dbReference type="NCBI Taxonomy" id="6188"/>
    <lineage>
        <taxon>Eukaryota</taxon>
        <taxon>Metazoa</taxon>
        <taxon>Spiralia</taxon>
        <taxon>Lophotrochozoa</taxon>
        <taxon>Platyhelminthes</taxon>
        <taxon>Trematoda</taxon>
        <taxon>Digenea</taxon>
        <taxon>Strigeidida</taxon>
        <taxon>Schistosomatoidea</taxon>
        <taxon>Schistosomatidae</taxon>
        <taxon>Schistosoma</taxon>
    </lineage>
</organism>
<protein>
    <recommendedName>
        <fullName evidence="4">Condensin complex subunit 2</fullName>
    </recommendedName>
</protein>
<dbReference type="WBParaSite" id="SRDH1_53410.1">
    <property type="protein sequence ID" value="SRDH1_53410.1"/>
    <property type="gene ID" value="SRDH1_53410"/>
</dbReference>
<reference evidence="12" key="1">
    <citation type="submission" date="2022-06" db="EMBL/GenBank/DDBJ databases">
        <authorList>
            <person name="Berger JAMES D."/>
            <person name="Berger JAMES D."/>
        </authorList>
    </citation>
    <scope>NUCLEOTIDE SEQUENCE [LARGE SCALE GENOMIC DNA]</scope>
</reference>